<feature type="compositionally biased region" description="Basic and acidic residues" evidence="6">
    <location>
        <begin position="73"/>
        <end position="83"/>
    </location>
</feature>
<protein>
    <recommendedName>
        <fullName evidence="7">Zn(2)-C6 fungal-type domain-containing protein</fullName>
    </recommendedName>
</protein>
<dbReference type="PROSITE" id="PS50048">
    <property type="entry name" value="ZN2_CY6_FUNGAL_2"/>
    <property type="match status" value="1"/>
</dbReference>
<dbReference type="PANTHER" id="PTHR37534">
    <property type="entry name" value="TRANSCRIPTIONAL ACTIVATOR PROTEIN UGA3"/>
    <property type="match status" value="1"/>
</dbReference>
<evidence type="ECO:0000256" key="5">
    <source>
        <dbReference type="ARBA" id="ARBA00023242"/>
    </source>
</evidence>
<proteinExistence type="predicted"/>
<keyword evidence="5" id="KW-0539">Nucleus</keyword>
<dbReference type="OrthoDB" id="3251668at2759"/>
<evidence type="ECO:0000313" key="9">
    <source>
        <dbReference type="Proteomes" id="UP000191285"/>
    </source>
</evidence>
<keyword evidence="9" id="KW-1185">Reference proteome</keyword>
<sequence>MPTRSYQGCWTCKRRRRRCDNTRPTCQSCARHGISCEGYEVRLRWGSGIASRGKYTGADKPLEESVPPRLKGRARDLKRDRKAPTSQGQIQGEYDWMVPGSRESLSSQGEKEKEEEAIFNEFMKDGINVLHSTTARESMLQPRLPQLCEESSALYTICLAFQLSLSSTCSPIFLEYFDTSLRKFRSELACSTTLSDGTLTAGLLLCTIGLMHGMPWTMHLEGMHNILQSHGLSDTPPPLDATTSIFRHHLLEVMGVMDISCFSVGRQLVPSKMNRQGSSIGIWRRYCQPSMSRHGVEPVSGLPRSLLDLFAGIGIDTTEQSFWSWSGETGSFMQYYLWEAHRLAGILSLRRHSSILLKDTVACEMIAPSHPKNCSVDATTLVARILANLDALRLACAERPEEDRFIKNAILYPLFVAGLEIRVMCKNVQWQKTIQNCFLGSRQDQILLDLLQEMWTRADPDLNVDDLARERHMEMGLL</sequence>
<dbReference type="Gene3D" id="4.10.240.10">
    <property type="entry name" value="Zn(2)-C6 fungal-type DNA-binding domain"/>
    <property type="match status" value="1"/>
</dbReference>
<reference evidence="9" key="1">
    <citation type="journal article" date="2017" name="Nat. Microbiol.">
        <title>Global analysis of biosynthetic gene clusters reveals vast potential of secondary metabolite production in Penicillium species.</title>
        <authorList>
            <person name="Nielsen J.C."/>
            <person name="Grijseels S."/>
            <person name="Prigent S."/>
            <person name="Ji B."/>
            <person name="Dainat J."/>
            <person name="Nielsen K.F."/>
            <person name="Frisvad J.C."/>
            <person name="Workman M."/>
            <person name="Nielsen J."/>
        </authorList>
    </citation>
    <scope>NUCLEOTIDE SEQUENCE [LARGE SCALE GENOMIC DNA]</scope>
    <source>
        <strain evidence="9">IBT 24891</strain>
    </source>
</reference>
<accession>A0A1V6T8X4</accession>
<organism evidence="8 9">
    <name type="scientific">Penicillium steckii</name>
    <dbReference type="NCBI Taxonomy" id="303698"/>
    <lineage>
        <taxon>Eukaryota</taxon>
        <taxon>Fungi</taxon>
        <taxon>Dikarya</taxon>
        <taxon>Ascomycota</taxon>
        <taxon>Pezizomycotina</taxon>
        <taxon>Eurotiomycetes</taxon>
        <taxon>Eurotiomycetidae</taxon>
        <taxon>Eurotiales</taxon>
        <taxon>Aspergillaceae</taxon>
        <taxon>Penicillium</taxon>
    </lineage>
</organism>
<dbReference type="SUPFAM" id="SSF57701">
    <property type="entry name" value="Zn2/Cys6 DNA-binding domain"/>
    <property type="match status" value="1"/>
</dbReference>
<dbReference type="PANTHER" id="PTHR37534:SF44">
    <property type="entry name" value="ZN(II)2CYS6 TRANSCRIPTION FACTOR (EUROFUNG)"/>
    <property type="match status" value="1"/>
</dbReference>
<evidence type="ECO:0000256" key="1">
    <source>
        <dbReference type="ARBA" id="ARBA00004123"/>
    </source>
</evidence>
<dbReference type="CDD" id="cd00067">
    <property type="entry name" value="GAL4"/>
    <property type="match status" value="1"/>
</dbReference>
<dbReference type="GO" id="GO:0005634">
    <property type="term" value="C:nucleus"/>
    <property type="evidence" value="ECO:0007669"/>
    <property type="project" value="UniProtKB-SubCell"/>
</dbReference>
<comment type="subcellular location">
    <subcellularLocation>
        <location evidence="1">Nucleus</location>
    </subcellularLocation>
</comment>
<dbReference type="EMBL" id="MLKD01000010">
    <property type="protein sequence ID" value="OQE22581.1"/>
    <property type="molecule type" value="Genomic_DNA"/>
</dbReference>
<dbReference type="GO" id="GO:0008270">
    <property type="term" value="F:zinc ion binding"/>
    <property type="evidence" value="ECO:0007669"/>
    <property type="project" value="InterPro"/>
</dbReference>
<dbReference type="Pfam" id="PF11951">
    <property type="entry name" value="Fungal_trans_2"/>
    <property type="match status" value="1"/>
</dbReference>
<dbReference type="InterPro" id="IPR036864">
    <property type="entry name" value="Zn2-C6_fun-type_DNA-bd_sf"/>
</dbReference>
<dbReference type="AlphaFoldDB" id="A0A1V6T8X4"/>
<keyword evidence="2" id="KW-0805">Transcription regulation</keyword>
<dbReference type="SMART" id="SM00066">
    <property type="entry name" value="GAL4"/>
    <property type="match status" value="1"/>
</dbReference>
<dbReference type="Proteomes" id="UP000191285">
    <property type="component" value="Unassembled WGS sequence"/>
</dbReference>
<evidence type="ECO:0000259" key="7">
    <source>
        <dbReference type="PROSITE" id="PS50048"/>
    </source>
</evidence>
<dbReference type="STRING" id="303698.A0A1V6T8X4"/>
<comment type="caution">
    <text evidence="8">The sequence shown here is derived from an EMBL/GenBank/DDBJ whole genome shotgun (WGS) entry which is preliminary data.</text>
</comment>
<dbReference type="GO" id="GO:0045944">
    <property type="term" value="P:positive regulation of transcription by RNA polymerase II"/>
    <property type="evidence" value="ECO:0007669"/>
    <property type="project" value="TreeGrafter"/>
</dbReference>
<dbReference type="Pfam" id="PF00172">
    <property type="entry name" value="Zn_clus"/>
    <property type="match status" value="1"/>
</dbReference>
<evidence type="ECO:0000256" key="2">
    <source>
        <dbReference type="ARBA" id="ARBA00023015"/>
    </source>
</evidence>
<feature type="region of interest" description="Disordered" evidence="6">
    <location>
        <begin position="54"/>
        <end position="88"/>
    </location>
</feature>
<dbReference type="GO" id="GO:0000981">
    <property type="term" value="F:DNA-binding transcription factor activity, RNA polymerase II-specific"/>
    <property type="evidence" value="ECO:0007669"/>
    <property type="project" value="InterPro"/>
</dbReference>
<keyword evidence="4" id="KW-0804">Transcription</keyword>
<evidence type="ECO:0000256" key="6">
    <source>
        <dbReference type="SAM" id="MobiDB-lite"/>
    </source>
</evidence>
<name>A0A1V6T8X4_9EURO</name>
<evidence type="ECO:0000313" key="8">
    <source>
        <dbReference type="EMBL" id="OQE22581.1"/>
    </source>
</evidence>
<keyword evidence="3" id="KW-0238">DNA-binding</keyword>
<feature type="domain" description="Zn(2)-C6 fungal-type" evidence="7">
    <location>
        <begin position="8"/>
        <end position="36"/>
    </location>
</feature>
<dbReference type="InterPro" id="IPR021858">
    <property type="entry name" value="Fun_TF"/>
</dbReference>
<dbReference type="InterPro" id="IPR001138">
    <property type="entry name" value="Zn2Cys6_DnaBD"/>
</dbReference>
<evidence type="ECO:0000256" key="3">
    <source>
        <dbReference type="ARBA" id="ARBA00023125"/>
    </source>
</evidence>
<gene>
    <name evidence="8" type="ORF">PENSTE_c010G03731</name>
</gene>
<dbReference type="PROSITE" id="PS00463">
    <property type="entry name" value="ZN2_CY6_FUNGAL_1"/>
    <property type="match status" value="1"/>
</dbReference>
<evidence type="ECO:0000256" key="4">
    <source>
        <dbReference type="ARBA" id="ARBA00023163"/>
    </source>
</evidence>
<dbReference type="GO" id="GO:0000976">
    <property type="term" value="F:transcription cis-regulatory region binding"/>
    <property type="evidence" value="ECO:0007669"/>
    <property type="project" value="TreeGrafter"/>
</dbReference>